<feature type="compositionally biased region" description="Basic and acidic residues" evidence="1">
    <location>
        <begin position="291"/>
        <end position="314"/>
    </location>
</feature>
<evidence type="ECO:0000313" key="4">
    <source>
        <dbReference type="EMBL" id="CAG1834517.1"/>
    </source>
</evidence>
<dbReference type="InterPro" id="IPR049172">
    <property type="entry name" value="DUF6857_pln"/>
</dbReference>
<accession>A0A804KH52</accession>
<dbReference type="AlphaFoldDB" id="A0A804KH52"/>
<feature type="region of interest" description="Disordered" evidence="1">
    <location>
        <begin position="540"/>
        <end position="589"/>
    </location>
</feature>
<organism evidence="5 6">
    <name type="scientific">Musa acuminata subsp. malaccensis</name>
    <name type="common">Wild banana</name>
    <name type="synonym">Musa malaccensis</name>
    <dbReference type="NCBI Taxonomy" id="214687"/>
    <lineage>
        <taxon>Eukaryota</taxon>
        <taxon>Viridiplantae</taxon>
        <taxon>Streptophyta</taxon>
        <taxon>Embryophyta</taxon>
        <taxon>Tracheophyta</taxon>
        <taxon>Spermatophyta</taxon>
        <taxon>Magnoliopsida</taxon>
        <taxon>Liliopsida</taxon>
        <taxon>Zingiberales</taxon>
        <taxon>Musaceae</taxon>
        <taxon>Musa</taxon>
    </lineage>
</organism>
<feature type="region of interest" description="Disordered" evidence="1">
    <location>
        <begin position="696"/>
        <end position="721"/>
    </location>
</feature>
<evidence type="ECO:0000313" key="6">
    <source>
        <dbReference type="Proteomes" id="UP000012960"/>
    </source>
</evidence>
<proteinExistence type="predicted"/>
<dbReference type="InParanoid" id="A0A804KH52"/>
<keyword evidence="6" id="KW-1185">Reference proteome</keyword>
<feature type="region of interest" description="Disordered" evidence="1">
    <location>
        <begin position="291"/>
        <end position="349"/>
    </location>
</feature>
<feature type="domain" description="DUF6857" evidence="3">
    <location>
        <begin position="383"/>
        <end position="693"/>
    </location>
</feature>
<dbReference type="Proteomes" id="UP000012960">
    <property type="component" value="Unplaced"/>
</dbReference>
<feature type="compositionally biased region" description="Pro residues" evidence="1">
    <location>
        <begin position="577"/>
        <end position="586"/>
    </location>
</feature>
<reference evidence="4" key="1">
    <citation type="submission" date="2021-03" db="EMBL/GenBank/DDBJ databases">
        <authorList>
            <consortium name="Genoscope - CEA"/>
            <person name="William W."/>
        </authorList>
    </citation>
    <scope>NUCLEOTIDE SEQUENCE</scope>
    <source>
        <strain evidence="4">Doubled-haploid Pahang</strain>
    </source>
</reference>
<feature type="region of interest" description="Disordered" evidence="1">
    <location>
        <begin position="178"/>
        <end position="221"/>
    </location>
</feature>
<feature type="compositionally biased region" description="Polar residues" evidence="1">
    <location>
        <begin position="315"/>
        <end position="328"/>
    </location>
</feature>
<reference evidence="5" key="2">
    <citation type="submission" date="2021-05" db="UniProtKB">
        <authorList>
            <consortium name="EnsemblPlants"/>
        </authorList>
    </citation>
    <scope>IDENTIFICATION</scope>
    <source>
        <strain evidence="5">subsp. malaccensis</strain>
    </source>
</reference>
<dbReference type="PANTHER" id="PTHR31928:SF4">
    <property type="entry name" value="OS08G0541500 PROTEIN"/>
    <property type="match status" value="1"/>
</dbReference>
<protein>
    <submittedName>
        <fullName evidence="4">(wild Malaysian banana) hypothetical protein</fullName>
    </submittedName>
</protein>
<dbReference type="InterPro" id="IPR048297">
    <property type="entry name" value="DUF936_dom_pln"/>
</dbReference>
<feature type="compositionally biased region" description="Polar residues" evidence="1">
    <location>
        <begin position="564"/>
        <end position="573"/>
    </location>
</feature>
<dbReference type="EnsemblPlants" id="Ma09_t07870.1">
    <property type="protein sequence ID" value="Ma09_p07870.1"/>
    <property type="gene ID" value="Ma09_g07870"/>
</dbReference>
<feature type="compositionally biased region" description="Low complexity" evidence="1">
    <location>
        <begin position="545"/>
        <end position="563"/>
    </location>
</feature>
<evidence type="ECO:0000313" key="5">
    <source>
        <dbReference type="EnsemblPlants" id="Ma09_p07870.1"/>
    </source>
</evidence>
<feature type="compositionally biased region" description="Basic and acidic residues" evidence="1">
    <location>
        <begin position="711"/>
        <end position="721"/>
    </location>
</feature>
<feature type="compositionally biased region" description="Low complexity" evidence="1">
    <location>
        <begin position="178"/>
        <end position="189"/>
    </location>
</feature>
<dbReference type="Pfam" id="PF21647">
    <property type="entry name" value="DUF6857"/>
    <property type="match status" value="1"/>
</dbReference>
<dbReference type="Gramene" id="Ma09_t07870.1">
    <property type="protein sequence ID" value="Ma09_p07870.1"/>
    <property type="gene ID" value="Ma09_g07870"/>
</dbReference>
<dbReference type="EMBL" id="HG996474">
    <property type="protein sequence ID" value="CAG1834517.1"/>
    <property type="molecule type" value="Genomic_DNA"/>
</dbReference>
<dbReference type="InterPro" id="IPR010341">
    <property type="entry name" value="DUF936_pln"/>
</dbReference>
<dbReference type="PANTHER" id="PTHR31928">
    <property type="entry name" value="EXPRESSED PROTEIN"/>
    <property type="match status" value="1"/>
</dbReference>
<sequence>MAAVLVPGVLLKLLRHMNADAKVGVEHCSSVLQVVSIVPALAGGELYPNQGFYLRVSDSSHATFVSLPDEQVDLILSDEIQLGQFIHVDRLEAASPVPILRGVMPLPGRHPFVGNPQDLVATCSSGLLGSEKSKVSHGCSGNANDDLLSAKEKNKSGKLEDVSKVVVVEKKKSSFSRSSSSLSKQLTSSDVEKKEVHHVRSRSLNLRSVPSSPSDCFPSPVSEKLHSEVTQQAKVNVPEKTSPSRFGLLGRAASVLKATTAGRKSSAGTLIGNLVPAFKSGSKVLRKSWEENMELKDRDNSTPRATKKEIKPETRSISAPRKNTLTTERLSHKEDSKVQTTGKKGKVDADLEDHDKSIKQQPAVKKTSVSSCNLTPESSSTFVPSNVSWASLPSSLAKLGKEVLEYRDAAQRAAIEALQEASAAETLIQCMSMYAELRSSAEDDNPQQAVEQFFALFGTLTRAGLVADSLFKLAVTSPTDPLGGDPTMEEALRVSGVHRKLAAAWIHTAIATDLSAFSLYGPGASPSKHRGTTVSVVLEAPRKPASPLKPTSSSTSSAPTAVSQIKQRSSASIQKPRAPPPLPPPREWVSGQGVAEVAAVGRALRREVRGWFLGFVERFLDADAAAADGPRDRDLVAGTLSQLKRVNDWLDGVGERGGDGMAEDGGVPPETIERLRRKIFDYLIAHVESAAVALGGGRHGVPASSSSRTSSVHESRSANRY</sequence>
<evidence type="ECO:0000259" key="2">
    <source>
        <dbReference type="Pfam" id="PF06075"/>
    </source>
</evidence>
<dbReference type="OrthoDB" id="1908057at2759"/>
<evidence type="ECO:0000256" key="1">
    <source>
        <dbReference type="SAM" id="MobiDB-lite"/>
    </source>
</evidence>
<dbReference type="Pfam" id="PF06075">
    <property type="entry name" value="DUF936"/>
    <property type="match status" value="1"/>
</dbReference>
<name>A0A804KH52_MUSAM</name>
<feature type="domain" description="DUF936" evidence="2">
    <location>
        <begin position="5"/>
        <end position="121"/>
    </location>
</feature>
<feature type="compositionally biased region" description="Polar residues" evidence="1">
    <location>
        <begin position="202"/>
        <end position="214"/>
    </location>
</feature>
<gene>
    <name evidence="4" type="ORF">GSMUA_226220.1</name>
</gene>
<evidence type="ECO:0000259" key="3">
    <source>
        <dbReference type="Pfam" id="PF21647"/>
    </source>
</evidence>